<keyword evidence="2" id="KW-0813">Transport</keyword>
<dbReference type="InterPro" id="IPR003593">
    <property type="entry name" value="AAA+_ATPase"/>
</dbReference>
<dbReference type="SMART" id="SM00382">
    <property type="entry name" value="AAA"/>
    <property type="match status" value="1"/>
</dbReference>
<dbReference type="CDD" id="cd03214">
    <property type="entry name" value="ABC_Iron-Siderophores_B12_Hemin"/>
    <property type="match status" value="1"/>
</dbReference>
<dbReference type="InterPro" id="IPR003439">
    <property type="entry name" value="ABC_transporter-like_ATP-bd"/>
</dbReference>
<dbReference type="PANTHER" id="PTHR42771:SF2">
    <property type="entry name" value="IRON(3+)-HYDROXAMATE IMPORT ATP-BINDING PROTEIN FHUC"/>
    <property type="match status" value="1"/>
</dbReference>
<feature type="domain" description="ABC transporter" evidence="10">
    <location>
        <begin position="9"/>
        <end position="247"/>
    </location>
</feature>
<keyword evidence="8" id="KW-0406">Ion transport</keyword>
<dbReference type="Proteomes" id="UP000199373">
    <property type="component" value="Unassembled WGS sequence"/>
</dbReference>
<evidence type="ECO:0000256" key="3">
    <source>
        <dbReference type="ARBA" id="ARBA00022475"/>
    </source>
</evidence>
<dbReference type="AlphaFoldDB" id="A0A1I0NE19"/>
<keyword evidence="4" id="KW-0410">Iron transport</keyword>
<evidence type="ECO:0000256" key="2">
    <source>
        <dbReference type="ARBA" id="ARBA00022448"/>
    </source>
</evidence>
<dbReference type="GO" id="GO:0005524">
    <property type="term" value="F:ATP binding"/>
    <property type="evidence" value="ECO:0007669"/>
    <property type="project" value="UniProtKB-KW"/>
</dbReference>
<dbReference type="GO" id="GO:0006826">
    <property type="term" value="P:iron ion transport"/>
    <property type="evidence" value="ECO:0007669"/>
    <property type="project" value="UniProtKB-KW"/>
</dbReference>
<keyword evidence="7" id="KW-0408">Iron</keyword>
<evidence type="ECO:0000256" key="6">
    <source>
        <dbReference type="ARBA" id="ARBA00022840"/>
    </source>
</evidence>
<organism evidence="11 12">
    <name type="scientific">Prevotella aff. ruminicola Tc2-24</name>
    <dbReference type="NCBI Taxonomy" id="81582"/>
    <lineage>
        <taxon>Bacteria</taxon>
        <taxon>Pseudomonadati</taxon>
        <taxon>Bacteroidota</taxon>
        <taxon>Bacteroidia</taxon>
        <taxon>Bacteroidales</taxon>
        <taxon>Prevotellaceae</taxon>
        <taxon>Prevotella</taxon>
    </lineage>
</organism>
<protein>
    <submittedName>
        <fullName evidence="11">Iron complex transport system ATP-binding protein</fullName>
    </submittedName>
</protein>
<keyword evidence="12" id="KW-1185">Reference proteome</keyword>
<evidence type="ECO:0000256" key="4">
    <source>
        <dbReference type="ARBA" id="ARBA00022496"/>
    </source>
</evidence>
<evidence type="ECO:0000313" key="12">
    <source>
        <dbReference type="Proteomes" id="UP000199373"/>
    </source>
</evidence>
<evidence type="ECO:0000256" key="9">
    <source>
        <dbReference type="ARBA" id="ARBA00023136"/>
    </source>
</evidence>
<reference evidence="11 12" key="1">
    <citation type="submission" date="2016-10" db="EMBL/GenBank/DDBJ databases">
        <authorList>
            <person name="de Groot N.N."/>
        </authorList>
    </citation>
    <scope>NUCLEOTIDE SEQUENCE [LARGE SCALE GENOMIC DNA]</scope>
    <source>
        <strain evidence="11 12">TC2-24</strain>
    </source>
</reference>
<evidence type="ECO:0000313" key="11">
    <source>
        <dbReference type="EMBL" id="SEV99356.1"/>
    </source>
</evidence>
<comment type="subcellular location">
    <subcellularLocation>
        <location evidence="1">Cell membrane</location>
        <topology evidence="1">Peripheral membrane protein</topology>
    </subcellularLocation>
</comment>
<dbReference type="EMBL" id="FOIQ01000002">
    <property type="protein sequence ID" value="SEV99356.1"/>
    <property type="molecule type" value="Genomic_DNA"/>
</dbReference>
<evidence type="ECO:0000256" key="7">
    <source>
        <dbReference type="ARBA" id="ARBA00023004"/>
    </source>
</evidence>
<dbReference type="GO" id="GO:0016887">
    <property type="term" value="F:ATP hydrolysis activity"/>
    <property type="evidence" value="ECO:0007669"/>
    <property type="project" value="InterPro"/>
</dbReference>
<evidence type="ECO:0000256" key="8">
    <source>
        <dbReference type="ARBA" id="ARBA00023065"/>
    </source>
</evidence>
<proteinExistence type="predicted"/>
<dbReference type="InterPro" id="IPR027417">
    <property type="entry name" value="P-loop_NTPase"/>
</dbReference>
<keyword evidence="3" id="KW-1003">Cell membrane</keyword>
<name>A0A1I0NE19_9BACT</name>
<dbReference type="GO" id="GO:0005886">
    <property type="term" value="C:plasma membrane"/>
    <property type="evidence" value="ECO:0007669"/>
    <property type="project" value="UniProtKB-SubCell"/>
</dbReference>
<accession>A0A1I0NE19</accession>
<dbReference type="Pfam" id="PF00005">
    <property type="entry name" value="ABC_tran"/>
    <property type="match status" value="1"/>
</dbReference>
<evidence type="ECO:0000256" key="5">
    <source>
        <dbReference type="ARBA" id="ARBA00022741"/>
    </source>
</evidence>
<evidence type="ECO:0000256" key="1">
    <source>
        <dbReference type="ARBA" id="ARBA00004202"/>
    </source>
</evidence>
<keyword evidence="9" id="KW-0472">Membrane</keyword>
<dbReference type="SUPFAM" id="SSF52540">
    <property type="entry name" value="P-loop containing nucleoside triphosphate hydrolases"/>
    <property type="match status" value="1"/>
</dbReference>
<dbReference type="PANTHER" id="PTHR42771">
    <property type="entry name" value="IRON(3+)-HYDROXAMATE IMPORT ATP-BINDING PROTEIN FHUC"/>
    <property type="match status" value="1"/>
</dbReference>
<dbReference type="Gene3D" id="3.40.50.300">
    <property type="entry name" value="P-loop containing nucleotide triphosphate hydrolases"/>
    <property type="match status" value="1"/>
</dbReference>
<sequence length="270" mass="29695">MNDGGTIELRHLSIGYQTRHGVRTVAAGIDGAIRSGELTCLLGANGVGKSTLLRTLSAFLPKTGGEVYVEGRELSTFTDKELSRRIGVVLTEKPDVRNMTVRELVSLGRSPYTGFWGTYSKSDLRVVDEAIALVGIGDLSRRMVHTLSDGERQKVMIAKALAQQTPVIYLDEPTAFLDYPSKVEVLQLLRRISRQAGKTVFLSTHDVELALQLADTIWLMSRADGVVIGSPQALAQEGVLGRFIEREGIVFDRDTLTIRIIRNDDTIPDK</sequence>
<gene>
    <name evidence="11" type="ORF">SAMN04487850_1158</name>
</gene>
<keyword evidence="5" id="KW-0547">Nucleotide-binding</keyword>
<evidence type="ECO:0000259" key="10">
    <source>
        <dbReference type="PROSITE" id="PS50893"/>
    </source>
</evidence>
<dbReference type="InterPro" id="IPR051535">
    <property type="entry name" value="Siderophore_ABC-ATPase"/>
</dbReference>
<dbReference type="PROSITE" id="PS50893">
    <property type="entry name" value="ABC_TRANSPORTER_2"/>
    <property type="match status" value="1"/>
</dbReference>
<keyword evidence="6 11" id="KW-0067">ATP-binding</keyword>